<dbReference type="Proteomes" id="UP001266305">
    <property type="component" value="Unassembled WGS sequence"/>
</dbReference>
<proteinExistence type="predicted"/>
<keyword evidence="1" id="KW-0472">Membrane</keyword>
<comment type="caution">
    <text evidence="2">The sequence shown here is derived from an EMBL/GenBank/DDBJ whole genome shotgun (WGS) entry which is preliminary data.</text>
</comment>
<keyword evidence="3" id="KW-1185">Reference proteome</keyword>
<name>A0ABQ9U5I9_SAGOE</name>
<evidence type="ECO:0000313" key="2">
    <source>
        <dbReference type="EMBL" id="KAK2092020.1"/>
    </source>
</evidence>
<feature type="transmembrane region" description="Helical" evidence="1">
    <location>
        <begin position="79"/>
        <end position="101"/>
    </location>
</feature>
<organism evidence="2 3">
    <name type="scientific">Saguinus oedipus</name>
    <name type="common">Cotton-top tamarin</name>
    <name type="synonym">Oedipomidas oedipus</name>
    <dbReference type="NCBI Taxonomy" id="9490"/>
    <lineage>
        <taxon>Eukaryota</taxon>
        <taxon>Metazoa</taxon>
        <taxon>Chordata</taxon>
        <taxon>Craniata</taxon>
        <taxon>Vertebrata</taxon>
        <taxon>Euteleostomi</taxon>
        <taxon>Mammalia</taxon>
        <taxon>Eutheria</taxon>
        <taxon>Euarchontoglires</taxon>
        <taxon>Primates</taxon>
        <taxon>Haplorrhini</taxon>
        <taxon>Platyrrhini</taxon>
        <taxon>Cebidae</taxon>
        <taxon>Callitrichinae</taxon>
        <taxon>Saguinus</taxon>
    </lineage>
</organism>
<keyword evidence="1" id="KW-0812">Transmembrane</keyword>
<evidence type="ECO:0000313" key="3">
    <source>
        <dbReference type="Proteomes" id="UP001266305"/>
    </source>
</evidence>
<reference evidence="2 3" key="1">
    <citation type="submission" date="2023-05" db="EMBL/GenBank/DDBJ databases">
        <title>B98-5 Cell Line De Novo Hybrid Assembly: An Optical Mapping Approach.</title>
        <authorList>
            <person name="Kananen K."/>
            <person name="Auerbach J.A."/>
            <person name="Kautto E."/>
            <person name="Blachly J.S."/>
        </authorList>
    </citation>
    <scope>NUCLEOTIDE SEQUENCE [LARGE SCALE GENOMIC DNA]</scope>
    <source>
        <strain evidence="2">B95-8</strain>
        <tissue evidence="2">Cell line</tissue>
    </source>
</reference>
<dbReference type="EMBL" id="JASSZA010000015">
    <property type="protein sequence ID" value="KAK2092020.1"/>
    <property type="molecule type" value="Genomic_DNA"/>
</dbReference>
<keyword evidence="1" id="KW-1133">Transmembrane helix</keyword>
<evidence type="ECO:0000256" key="1">
    <source>
        <dbReference type="SAM" id="Phobius"/>
    </source>
</evidence>
<sequence>MVTNVAGNCNTSAYLSVTTAELNTSNDSVFTTVTQAYAHLYHSALIQNIRVPKQVAVPVTDTTDKMQTGLDDVMKTTKIITGCFAVVTLLAAAMLIVFCNLL</sequence>
<accession>A0ABQ9U5I9</accession>
<protein>
    <submittedName>
        <fullName evidence="2">Leucine-rich repeat-containing protein 4</fullName>
    </submittedName>
</protein>
<gene>
    <name evidence="2" type="primary">LRRC4_2</name>
    <name evidence="2" type="ORF">P7K49_028548</name>
</gene>